<protein>
    <recommendedName>
        <fullName evidence="4">Lipoprotein</fullName>
    </recommendedName>
</protein>
<dbReference type="RefSeq" id="WP_048729851.1">
    <property type="nucleotide sequence ID" value="NZ_LFMW01000018.1"/>
</dbReference>
<reference evidence="2 3" key="1">
    <citation type="submission" date="2015-06" db="EMBL/GenBank/DDBJ databases">
        <title>Draft genome sequence of an Antarctic Pseudomonas sp. strain KG01 with full potential for biotechnological applications.</title>
        <authorList>
            <person name="Pavlov M.S."/>
            <person name="Lira F."/>
            <person name="Martinez J.L."/>
            <person name="Marshall S.H."/>
        </authorList>
    </citation>
    <scope>NUCLEOTIDE SEQUENCE [LARGE SCALE GENOMIC DNA]</scope>
    <source>
        <strain evidence="2 3">KG01</strain>
    </source>
</reference>
<dbReference type="EMBL" id="LFMW01000018">
    <property type="protein sequence ID" value="KMT53060.1"/>
    <property type="molecule type" value="Genomic_DNA"/>
</dbReference>
<feature type="signal peptide" evidence="1">
    <location>
        <begin position="1"/>
        <end position="17"/>
    </location>
</feature>
<sequence>MYKQSFLYLALMGFTLAGCQTNQSVSSKYAADADYLNKSYLVTKDQTYMGIRDSLTDGQNVTIVQTFRSPQGLLMVKVMNDTKQVLFDKPYSLSDLGLVDNIGDPVQKSVDENKVKSGVFGKQQHGYGKKLFEENYSYTSTVENTRLDGLVVHGESRRDGLGAICSKGKVFLTVTQSDTIAAPGSTVSYRIYVDRKPTYDVTAQMATYSALFSTPPDALVQDLLQGREGILRINTLTTVRTVNFRLDGFAEMYTRVRNNCLK</sequence>
<comment type="caution">
    <text evidence="2">The sequence shown here is derived from an EMBL/GenBank/DDBJ whole genome shotgun (WGS) entry which is preliminary data.</text>
</comment>
<keyword evidence="3" id="KW-1185">Reference proteome</keyword>
<feature type="chain" id="PRO_5005297594" description="Lipoprotein" evidence="1">
    <location>
        <begin position="18"/>
        <end position="262"/>
    </location>
</feature>
<proteinExistence type="predicted"/>
<accession>A0A0J8FS56</accession>
<evidence type="ECO:0008006" key="4">
    <source>
        <dbReference type="Google" id="ProtNLM"/>
    </source>
</evidence>
<dbReference type="OrthoDB" id="9866403at2"/>
<dbReference type="PATRIC" id="fig|1674920.3.peg.3038"/>
<keyword evidence="1" id="KW-0732">Signal</keyword>
<gene>
    <name evidence="2" type="ORF">ACR52_23095</name>
</gene>
<evidence type="ECO:0000256" key="1">
    <source>
        <dbReference type="SAM" id="SignalP"/>
    </source>
</evidence>
<evidence type="ECO:0000313" key="3">
    <source>
        <dbReference type="Proteomes" id="UP000037551"/>
    </source>
</evidence>
<dbReference type="Proteomes" id="UP000037551">
    <property type="component" value="Unassembled WGS sequence"/>
</dbReference>
<dbReference type="AlphaFoldDB" id="A0A0J8FS56"/>
<dbReference type="PROSITE" id="PS51257">
    <property type="entry name" value="PROKAR_LIPOPROTEIN"/>
    <property type="match status" value="1"/>
</dbReference>
<name>A0A0J8FS56_9PSED</name>
<evidence type="ECO:0000313" key="2">
    <source>
        <dbReference type="EMBL" id="KMT53060.1"/>
    </source>
</evidence>
<organism evidence="2 3">
    <name type="scientific">Pseudomonas fildesensis</name>
    <dbReference type="NCBI Taxonomy" id="1674920"/>
    <lineage>
        <taxon>Bacteria</taxon>
        <taxon>Pseudomonadati</taxon>
        <taxon>Pseudomonadota</taxon>
        <taxon>Gammaproteobacteria</taxon>
        <taxon>Pseudomonadales</taxon>
        <taxon>Pseudomonadaceae</taxon>
        <taxon>Pseudomonas</taxon>
    </lineage>
</organism>